<dbReference type="InterPro" id="IPR036388">
    <property type="entry name" value="WH-like_DNA-bd_sf"/>
</dbReference>
<dbReference type="Gene3D" id="1.10.10.10">
    <property type="entry name" value="Winged helix-like DNA-binding domain superfamily/Winged helix DNA-binding domain"/>
    <property type="match status" value="1"/>
</dbReference>
<evidence type="ECO:0000313" key="2">
    <source>
        <dbReference type="EMBL" id="GAA3531304.1"/>
    </source>
</evidence>
<dbReference type="EMBL" id="BAABDQ010000001">
    <property type="protein sequence ID" value="GAA3531304.1"/>
    <property type="molecule type" value="Genomic_DNA"/>
</dbReference>
<dbReference type="InterPro" id="IPR041657">
    <property type="entry name" value="HTH_17"/>
</dbReference>
<reference evidence="3" key="1">
    <citation type="journal article" date="2019" name="Int. J. Syst. Evol. Microbiol.">
        <title>The Global Catalogue of Microorganisms (GCM) 10K type strain sequencing project: providing services to taxonomists for standard genome sequencing and annotation.</title>
        <authorList>
            <consortium name="The Broad Institute Genomics Platform"/>
            <consortium name="The Broad Institute Genome Sequencing Center for Infectious Disease"/>
            <person name="Wu L."/>
            <person name="Ma J."/>
        </authorList>
    </citation>
    <scope>NUCLEOTIDE SEQUENCE [LARGE SCALE GENOMIC DNA]</scope>
    <source>
        <strain evidence="3">JCM 17326</strain>
    </source>
</reference>
<protein>
    <recommendedName>
        <fullName evidence="1">Helix-turn-helix domain-containing protein</fullName>
    </recommendedName>
</protein>
<accession>A0ABP6VD46</accession>
<feature type="domain" description="Helix-turn-helix" evidence="1">
    <location>
        <begin position="10"/>
        <end position="57"/>
    </location>
</feature>
<name>A0ABP6VD46_9ACTN</name>
<evidence type="ECO:0000259" key="1">
    <source>
        <dbReference type="Pfam" id="PF12728"/>
    </source>
</evidence>
<organism evidence="2 3">
    <name type="scientific">Nonomuraea rosea</name>
    <dbReference type="NCBI Taxonomy" id="638574"/>
    <lineage>
        <taxon>Bacteria</taxon>
        <taxon>Bacillati</taxon>
        <taxon>Actinomycetota</taxon>
        <taxon>Actinomycetes</taxon>
        <taxon>Streptosporangiales</taxon>
        <taxon>Streptosporangiaceae</taxon>
        <taxon>Nonomuraea</taxon>
    </lineage>
</organism>
<dbReference type="SUPFAM" id="SSF46955">
    <property type="entry name" value="Putative DNA-binding domain"/>
    <property type="match status" value="1"/>
</dbReference>
<keyword evidence="3" id="KW-1185">Reference proteome</keyword>
<dbReference type="Pfam" id="PF12728">
    <property type="entry name" value="HTH_17"/>
    <property type="match status" value="1"/>
</dbReference>
<dbReference type="Proteomes" id="UP001500630">
    <property type="component" value="Unassembled WGS sequence"/>
</dbReference>
<comment type="caution">
    <text evidence="2">The sequence shown here is derived from an EMBL/GenBank/DDBJ whole genome shotgun (WGS) entry which is preliminary data.</text>
</comment>
<dbReference type="InterPro" id="IPR009061">
    <property type="entry name" value="DNA-bd_dom_put_sf"/>
</dbReference>
<sequence>MTINKPLGKPPEVAKYLGVSEETLKGWRWKGVGPDYVPVGRHVRYRWSAVEKWLDQQAARRSA</sequence>
<gene>
    <name evidence="2" type="ORF">GCM10022419_008010</name>
</gene>
<evidence type="ECO:0000313" key="3">
    <source>
        <dbReference type="Proteomes" id="UP001500630"/>
    </source>
</evidence>
<dbReference type="RefSeq" id="WP_345558696.1">
    <property type="nucleotide sequence ID" value="NZ_BAABDQ010000001.1"/>
</dbReference>
<proteinExistence type="predicted"/>